<dbReference type="Pfam" id="PF00069">
    <property type="entry name" value="Pkinase"/>
    <property type="match status" value="1"/>
</dbReference>
<evidence type="ECO:0000256" key="9">
    <source>
        <dbReference type="ARBA" id="ARBA00047899"/>
    </source>
</evidence>
<evidence type="ECO:0000256" key="1">
    <source>
        <dbReference type="ARBA" id="ARBA00012513"/>
    </source>
</evidence>
<dbReference type="InterPro" id="IPR011009">
    <property type="entry name" value="Kinase-like_dom_sf"/>
</dbReference>
<keyword evidence="6" id="KW-0418">Kinase</keyword>
<proteinExistence type="predicted"/>
<comment type="catalytic activity">
    <reaction evidence="9">
        <text>L-threonyl-[protein] + ATP = O-phospho-L-threonyl-[protein] + ADP + H(+)</text>
        <dbReference type="Rhea" id="RHEA:46608"/>
        <dbReference type="Rhea" id="RHEA-COMP:11060"/>
        <dbReference type="Rhea" id="RHEA-COMP:11605"/>
        <dbReference type="ChEBI" id="CHEBI:15378"/>
        <dbReference type="ChEBI" id="CHEBI:30013"/>
        <dbReference type="ChEBI" id="CHEBI:30616"/>
        <dbReference type="ChEBI" id="CHEBI:61977"/>
        <dbReference type="ChEBI" id="CHEBI:456216"/>
        <dbReference type="EC" id="2.7.11.1"/>
    </reaction>
</comment>
<organism evidence="12 13">
    <name type="scientific">Ditylenchus dipsaci</name>
    <dbReference type="NCBI Taxonomy" id="166011"/>
    <lineage>
        <taxon>Eukaryota</taxon>
        <taxon>Metazoa</taxon>
        <taxon>Ecdysozoa</taxon>
        <taxon>Nematoda</taxon>
        <taxon>Chromadorea</taxon>
        <taxon>Rhabditida</taxon>
        <taxon>Tylenchina</taxon>
        <taxon>Tylenchomorpha</taxon>
        <taxon>Sphaerularioidea</taxon>
        <taxon>Anguinidae</taxon>
        <taxon>Anguininae</taxon>
        <taxon>Ditylenchus</taxon>
    </lineage>
</organism>
<evidence type="ECO:0000256" key="5">
    <source>
        <dbReference type="ARBA" id="ARBA00022741"/>
    </source>
</evidence>
<dbReference type="PROSITE" id="PS50011">
    <property type="entry name" value="PROTEIN_KINASE_DOM"/>
    <property type="match status" value="1"/>
</dbReference>
<dbReference type="Proteomes" id="UP000887574">
    <property type="component" value="Unplaced"/>
</dbReference>
<dbReference type="GO" id="GO:0005524">
    <property type="term" value="F:ATP binding"/>
    <property type="evidence" value="ECO:0007669"/>
    <property type="project" value="UniProtKB-KW"/>
</dbReference>
<keyword evidence="5" id="KW-0547">Nucleotide-binding</keyword>
<name>A0A915EI13_9BILA</name>
<keyword evidence="4" id="KW-0808">Transferase</keyword>
<evidence type="ECO:0000256" key="3">
    <source>
        <dbReference type="ARBA" id="ARBA00022527"/>
    </source>
</evidence>
<dbReference type="InterPro" id="IPR050236">
    <property type="entry name" value="Ser_Thr_kinase_AGC"/>
</dbReference>
<evidence type="ECO:0000313" key="12">
    <source>
        <dbReference type="Proteomes" id="UP000887574"/>
    </source>
</evidence>
<dbReference type="GO" id="GO:0035556">
    <property type="term" value="P:intracellular signal transduction"/>
    <property type="evidence" value="ECO:0007669"/>
    <property type="project" value="TreeGrafter"/>
</dbReference>
<evidence type="ECO:0000256" key="4">
    <source>
        <dbReference type="ARBA" id="ARBA00022679"/>
    </source>
</evidence>
<feature type="domain" description="Protein kinase" evidence="11">
    <location>
        <begin position="1"/>
        <end position="183"/>
    </location>
</feature>
<dbReference type="EC" id="2.7.11.1" evidence="1"/>
<dbReference type="PANTHER" id="PTHR24356:SF1">
    <property type="entry name" value="SERINE_THREONINE-PROTEIN KINASE GREATWALL"/>
    <property type="match status" value="1"/>
</dbReference>
<dbReference type="Gene3D" id="1.10.510.10">
    <property type="entry name" value="Transferase(Phosphotransferase) domain 1"/>
    <property type="match status" value="1"/>
</dbReference>
<keyword evidence="7" id="KW-0067">ATP-binding</keyword>
<evidence type="ECO:0000256" key="2">
    <source>
        <dbReference type="ARBA" id="ARBA00022148"/>
    </source>
</evidence>
<evidence type="ECO:0000256" key="8">
    <source>
        <dbReference type="ARBA" id="ARBA00033099"/>
    </source>
</evidence>
<evidence type="ECO:0000256" key="6">
    <source>
        <dbReference type="ARBA" id="ARBA00022777"/>
    </source>
</evidence>
<keyword evidence="3" id="KW-0723">Serine/threonine-protein kinase</keyword>
<dbReference type="InterPro" id="IPR000719">
    <property type="entry name" value="Prot_kinase_dom"/>
</dbReference>
<dbReference type="WBParaSite" id="jg6898">
    <property type="protein sequence ID" value="jg6898"/>
    <property type="gene ID" value="jg6898"/>
</dbReference>
<evidence type="ECO:0000256" key="7">
    <source>
        <dbReference type="ARBA" id="ARBA00022840"/>
    </source>
</evidence>
<sequence length="183" mass="21211">MKLRTRKDQFLLSTELPVSGTSKNAIKHSLEQNKANDITEHKKHDSQTFTDVQNHAWFKREQRDESSSFELTGQIKLIDFGVCIVDGEGEQWAGDPEYTVPNKFKYKKPFSYSDDWWAFGVLMYRMLFRKVPFKSENDSLIFPDSNMTKINITEDLKQVFLCLFNPDIAQRCGASDIPNDTVN</sequence>
<reference evidence="13" key="1">
    <citation type="submission" date="2022-11" db="UniProtKB">
        <authorList>
            <consortium name="WormBaseParasite"/>
        </authorList>
    </citation>
    <scope>IDENTIFICATION</scope>
</reference>
<dbReference type="SUPFAM" id="SSF56112">
    <property type="entry name" value="Protein kinase-like (PK-like)"/>
    <property type="match status" value="1"/>
</dbReference>
<evidence type="ECO:0000259" key="11">
    <source>
        <dbReference type="PROSITE" id="PS50011"/>
    </source>
</evidence>
<evidence type="ECO:0000313" key="13">
    <source>
        <dbReference type="WBParaSite" id="jg6898"/>
    </source>
</evidence>
<dbReference type="AlphaFoldDB" id="A0A915EI13"/>
<keyword evidence="12" id="KW-1185">Reference proteome</keyword>
<accession>A0A915EI13</accession>
<comment type="catalytic activity">
    <reaction evidence="10">
        <text>L-seryl-[protein] + ATP = O-phospho-L-seryl-[protein] + ADP + H(+)</text>
        <dbReference type="Rhea" id="RHEA:17989"/>
        <dbReference type="Rhea" id="RHEA-COMP:9863"/>
        <dbReference type="Rhea" id="RHEA-COMP:11604"/>
        <dbReference type="ChEBI" id="CHEBI:15378"/>
        <dbReference type="ChEBI" id="CHEBI:29999"/>
        <dbReference type="ChEBI" id="CHEBI:30616"/>
        <dbReference type="ChEBI" id="CHEBI:83421"/>
        <dbReference type="ChEBI" id="CHEBI:456216"/>
        <dbReference type="EC" id="2.7.11.1"/>
    </reaction>
</comment>
<dbReference type="GO" id="GO:0004674">
    <property type="term" value="F:protein serine/threonine kinase activity"/>
    <property type="evidence" value="ECO:0007669"/>
    <property type="project" value="UniProtKB-KW"/>
</dbReference>
<protein>
    <recommendedName>
        <fullName evidence="2">Serine/threonine-protein kinase greatwall</fullName>
        <ecNumber evidence="1">2.7.11.1</ecNumber>
    </recommendedName>
    <alternativeName>
        <fullName evidence="8">Microtubule-associated serine/threonine-protein kinase-like</fullName>
    </alternativeName>
</protein>
<evidence type="ECO:0000256" key="10">
    <source>
        <dbReference type="ARBA" id="ARBA00048679"/>
    </source>
</evidence>
<dbReference type="PANTHER" id="PTHR24356">
    <property type="entry name" value="SERINE/THREONINE-PROTEIN KINASE"/>
    <property type="match status" value="1"/>
</dbReference>